<gene>
    <name evidence="3" type="ORF">RBB81_13165</name>
</gene>
<dbReference type="EMBL" id="CP132938">
    <property type="protein sequence ID" value="XCB20545.1"/>
    <property type="molecule type" value="Genomic_DNA"/>
</dbReference>
<dbReference type="KEGG" id="tgi:RBB81_13165"/>
<dbReference type="SUPFAM" id="SSF56349">
    <property type="entry name" value="DNA breaking-rejoining enzymes"/>
    <property type="match status" value="1"/>
</dbReference>
<dbReference type="InterPro" id="IPR011010">
    <property type="entry name" value="DNA_brk_join_enz"/>
</dbReference>
<evidence type="ECO:0000256" key="1">
    <source>
        <dbReference type="ARBA" id="ARBA00023172"/>
    </source>
</evidence>
<feature type="domain" description="Tyr recombinase" evidence="2">
    <location>
        <begin position="13"/>
        <end position="73"/>
    </location>
</feature>
<dbReference type="GO" id="GO:0015074">
    <property type="term" value="P:DNA integration"/>
    <property type="evidence" value="ECO:0007669"/>
    <property type="project" value="InterPro"/>
</dbReference>
<dbReference type="Pfam" id="PF00589">
    <property type="entry name" value="Phage_integrase"/>
    <property type="match status" value="1"/>
</dbReference>
<dbReference type="InterPro" id="IPR002104">
    <property type="entry name" value="Integrase_catalytic"/>
</dbReference>
<protein>
    <submittedName>
        <fullName evidence="3">Tyrosine-type recombinase/integrase</fullName>
    </submittedName>
</protein>
<dbReference type="Gene3D" id="1.10.443.10">
    <property type="entry name" value="Intergrase catalytic core"/>
    <property type="match status" value="1"/>
</dbReference>
<evidence type="ECO:0000313" key="3">
    <source>
        <dbReference type="EMBL" id="XCB20545.1"/>
    </source>
</evidence>
<evidence type="ECO:0000259" key="2">
    <source>
        <dbReference type="Pfam" id="PF00589"/>
    </source>
</evidence>
<dbReference type="AlphaFoldDB" id="A0AAU7YVU6"/>
<dbReference type="GO" id="GO:0006310">
    <property type="term" value="P:DNA recombination"/>
    <property type="evidence" value="ECO:0007669"/>
    <property type="project" value="UniProtKB-KW"/>
</dbReference>
<sequence>MWLRPHDPTRPVTTLKTAWKNVRKNAGVTGRWHDHRHTIIAELAENGAGEETIREIVGHVSKEVLRDYLHVRMKAKRDALEKIVTKSSEQKRS</sequence>
<keyword evidence="1" id="KW-0233">DNA recombination</keyword>
<reference evidence="3" key="1">
    <citation type="submission" date="2023-08" db="EMBL/GenBank/DDBJ databases">
        <authorList>
            <person name="Messyasz A."/>
            <person name="Mannisto M.K."/>
            <person name="Kerkhof L.J."/>
            <person name="Haggblom M."/>
        </authorList>
    </citation>
    <scope>NUCLEOTIDE SEQUENCE</scope>
    <source>
        <strain evidence="3">M8UP39</strain>
    </source>
</reference>
<dbReference type="GO" id="GO:0003677">
    <property type="term" value="F:DNA binding"/>
    <property type="evidence" value="ECO:0007669"/>
    <property type="project" value="InterPro"/>
</dbReference>
<reference evidence="3" key="2">
    <citation type="journal article" date="2024" name="Environ. Microbiol.">
        <title>Genome analysis and description of Tunturibacter gen. nov. expands the diversity of Terriglobia in tundra soils.</title>
        <authorList>
            <person name="Messyasz A."/>
            <person name="Mannisto M.K."/>
            <person name="Kerkhof L.J."/>
            <person name="Haggblom M.M."/>
        </authorList>
    </citation>
    <scope>NUCLEOTIDE SEQUENCE</scope>
    <source>
        <strain evidence="3">M8UP39</strain>
    </source>
</reference>
<proteinExistence type="predicted"/>
<organism evidence="3">
    <name type="scientific">Tunturiibacter gelidiferens</name>
    <dbReference type="NCBI Taxonomy" id="3069689"/>
    <lineage>
        <taxon>Bacteria</taxon>
        <taxon>Pseudomonadati</taxon>
        <taxon>Acidobacteriota</taxon>
        <taxon>Terriglobia</taxon>
        <taxon>Terriglobales</taxon>
        <taxon>Acidobacteriaceae</taxon>
        <taxon>Tunturiibacter</taxon>
    </lineage>
</organism>
<name>A0AAU7YVU6_9BACT</name>
<accession>A0AAU7YVU6</accession>
<dbReference type="InterPro" id="IPR013762">
    <property type="entry name" value="Integrase-like_cat_sf"/>
</dbReference>